<accession>A0AAE0WQ08</accession>
<feature type="region of interest" description="Disordered" evidence="4">
    <location>
        <begin position="255"/>
        <end position="296"/>
    </location>
</feature>
<dbReference type="EMBL" id="JAUTXT010000013">
    <property type="protein sequence ID" value="KAK3675739.1"/>
    <property type="molecule type" value="Genomic_DNA"/>
</dbReference>
<evidence type="ECO:0000256" key="1">
    <source>
        <dbReference type="ARBA" id="ARBA00004123"/>
    </source>
</evidence>
<dbReference type="AlphaFoldDB" id="A0AAE0WQ08"/>
<dbReference type="Pfam" id="PF15458">
    <property type="entry name" value="NTR2"/>
    <property type="match status" value="1"/>
</dbReference>
<dbReference type="GO" id="GO:0000390">
    <property type="term" value="P:spliceosomal complex disassembly"/>
    <property type="evidence" value="ECO:0007669"/>
    <property type="project" value="InterPro"/>
</dbReference>
<evidence type="ECO:0000256" key="4">
    <source>
        <dbReference type="SAM" id="MobiDB-lite"/>
    </source>
</evidence>
<dbReference type="Proteomes" id="UP001274830">
    <property type="component" value="Unassembled WGS sequence"/>
</dbReference>
<feature type="compositionally biased region" description="Acidic residues" evidence="4">
    <location>
        <begin position="194"/>
        <end position="209"/>
    </location>
</feature>
<evidence type="ECO:0000256" key="3">
    <source>
        <dbReference type="SAM" id="Coils"/>
    </source>
</evidence>
<organism evidence="5 6">
    <name type="scientific">Recurvomyces mirabilis</name>
    <dbReference type="NCBI Taxonomy" id="574656"/>
    <lineage>
        <taxon>Eukaryota</taxon>
        <taxon>Fungi</taxon>
        <taxon>Dikarya</taxon>
        <taxon>Ascomycota</taxon>
        <taxon>Pezizomycotina</taxon>
        <taxon>Dothideomycetes</taxon>
        <taxon>Dothideomycetidae</taxon>
        <taxon>Mycosphaerellales</taxon>
        <taxon>Teratosphaeriaceae</taxon>
        <taxon>Recurvomyces</taxon>
    </lineage>
</organism>
<feature type="compositionally biased region" description="Polar residues" evidence="4">
    <location>
        <begin position="104"/>
        <end position="125"/>
    </location>
</feature>
<keyword evidence="2" id="KW-0539">Nucleus</keyword>
<dbReference type="PANTHER" id="PTHR12214">
    <property type="entry name" value="GC-RICH SEQUENCE DNA-BINDING FACTOR"/>
    <property type="match status" value="1"/>
</dbReference>
<proteinExistence type="predicted"/>
<feature type="region of interest" description="Disordered" evidence="4">
    <location>
        <begin position="180"/>
        <end position="209"/>
    </location>
</feature>
<evidence type="ECO:0000313" key="5">
    <source>
        <dbReference type="EMBL" id="KAK3675739.1"/>
    </source>
</evidence>
<keyword evidence="3" id="KW-0175">Coiled coil</keyword>
<feature type="region of interest" description="Disordered" evidence="4">
    <location>
        <begin position="1"/>
        <end position="137"/>
    </location>
</feature>
<comment type="caution">
    <text evidence="5">The sequence shown here is derived from an EMBL/GenBank/DDBJ whole genome shotgun (WGS) entry which is preliminary data.</text>
</comment>
<sequence length="497" mass="53767">MKKSTSARRVSRKVGAEEDDGPANGIAEDSGPTLQRQTVKPRKSGVLRKSLGPSAAFHDDDEPSGVVTPKRGSLSKIASQRNAALRTSALPRKRSHEEDEERPSYTTASLQELKDSTPSTPQDLASGTEDAALQDVSEATRGLDLSSKFGSSLARYQAQQLSSAIPSAAEIAEKKARRARLAQEDKADEYISLDPDDPNLDNDGGDDDNVMIDVNGRLVLKPKDKWNESESRLIKDDEDILENFEDFTEDGKIHLGRNAEREAEKKRRREMADQIAAAEGSDADESDSDASERERNAAFEAAQTRHGTYGSTHDAVKADPYAHLRPKTPPMTSLLPTLDGVLDRLRKQLNDMQTSRAQKLQEMQMLKKEKIRLAEEEVRIQKALKETAEKFDGLMRKKGIVGTGGTGVAAPGGLLTAGEANRVVTGDADHVGVNGDNEQNAGEGNDQDGKSGNEDENEVEEVQEAPASHMGLGFAGMSTAPGLGMGMGRPPAAEDDW</sequence>
<feature type="coiled-coil region" evidence="3">
    <location>
        <begin position="342"/>
        <end position="386"/>
    </location>
</feature>
<dbReference type="InterPro" id="IPR028211">
    <property type="entry name" value="Ntr2"/>
</dbReference>
<feature type="region of interest" description="Disordered" evidence="4">
    <location>
        <begin position="427"/>
        <end position="497"/>
    </location>
</feature>
<protein>
    <submittedName>
        <fullName evidence="5">Uncharacterized protein</fullName>
    </submittedName>
</protein>
<comment type="subcellular location">
    <subcellularLocation>
        <location evidence="1">Nucleus</location>
    </subcellularLocation>
</comment>
<evidence type="ECO:0000256" key="2">
    <source>
        <dbReference type="ARBA" id="ARBA00023242"/>
    </source>
</evidence>
<feature type="compositionally biased region" description="Basic and acidic residues" evidence="4">
    <location>
        <begin position="255"/>
        <end position="265"/>
    </location>
</feature>
<dbReference type="GO" id="GO:0003677">
    <property type="term" value="F:DNA binding"/>
    <property type="evidence" value="ECO:0007669"/>
    <property type="project" value="InterPro"/>
</dbReference>
<feature type="compositionally biased region" description="Acidic residues" evidence="4">
    <location>
        <begin position="454"/>
        <end position="463"/>
    </location>
</feature>
<evidence type="ECO:0000313" key="6">
    <source>
        <dbReference type="Proteomes" id="UP001274830"/>
    </source>
</evidence>
<gene>
    <name evidence="5" type="ORF">LTR78_004380</name>
</gene>
<feature type="compositionally biased region" description="Basic residues" evidence="4">
    <location>
        <begin position="1"/>
        <end position="12"/>
    </location>
</feature>
<dbReference type="InterPro" id="IPR012890">
    <property type="entry name" value="GCFC2-like"/>
</dbReference>
<name>A0AAE0WQ08_9PEZI</name>
<dbReference type="PANTHER" id="PTHR12214:SF0">
    <property type="entry name" value="LD29489P"/>
    <property type="match status" value="1"/>
</dbReference>
<dbReference type="GO" id="GO:0071008">
    <property type="term" value="C:U2-type post-mRNA release spliceosomal complex"/>
    <property type="evidence" value="ECO:0007669"/>
    <property type="project" value="InterPro"/>
</dbReference>
<reference evidence="5" key="1">
    <citation type="submission" date="2023-07" db="EMBL/GenBank/DDBJ databases">
        <title>Black Yeasts Isolated from many extreme environments.</title>
        <authorList>
            <person name="Coleine C."/>
            <person name="Stajich J.E."/>
            <person name="Selbmann L."/>
        </authorList>
    </citation>
    <scope>NUCLEOTIDE SEQUENCE</scope>
    <source>
        <strain evidence="5">CCFEE 5485</strain>
    </source>
</reference>
<keyword evidence="6" id="KW-1185">Reference proteome</keyword>